<dbReference type="EMBL" id="DQIR01082832">
    <property type="protein sequence ID" value="HDA38308.1"/>
    <property type="molecule type" value="Transcribed_RNA"/>
</dbReference>
<dbReference type="EMBL" id="DQIR01039379">
    <property type="protein sequence ID" value="HCZ94854.1"/>
    <property type="molecule type" value="Transcribed_RNA"/>
</dbReference>
<accession>A0A480F4F9</accession>
<name>A0A480F4F9_PIG</name>
<reference evidence="1" key="1">
    <citation type="journal article" date="2019" name="PeerJ">
        <title>Genes of the pig, Sus scrofa, reconstructed with EvidentialGene.</title>
        <authorList>
            <person name="Gilbert D.G."/>
        </authorList>
    </citation>
    <scope>NUCLEOTIDE SEQUENCE</scope>
</reference>
<evidence type="ECO:0000313" key="1">
    <source>
        <dbReference type="EMBL" id="HCZ94854.1"/>
    </source>
</evidence>
<dbReference type="AlphaFoldDB" id="A0A480F4F9"/>
<protein>
    <submittedName>
        <fullName evidence="1">Hemogen isoform X1</fullName>
    </submittedName>
</protein>
<organism evidence="1">
    <name type="scientific">Sus scrofa</name>
    <name type="common">Pig</name>
    <dbReference type="NCBI Taxonomy" id="9823"/>
    <lineage>
        <taxon>Eukaryota</taxon>
        <taxon>Metazoa</taxon>
        <taxon>Chordata</taxon>
        <taxon>Craniata</taxon>
        <taxon>Vertebrata</taxon>
        <taxon>Euteleostomi</taxon>
        <taxon>Mammalia</taxon>
        <taxon>Eutheria</taxon>
        <taxon>Laurasiatheria</taxon>
        <taxon>Artiodactyla</taxon>
        <taxon>Suina</taxon>
        <taxon>Suidae</taxon>
        <taxon>Sus</taxon>
    </lineage>
</organism>
<proteinExistence type="predicted"/>
<sequence>MESQRTSGRRPEVYSLEKWAKSSAGLGDTRPREMLREGKALLGSHCFSLDIGFFFLQQPEQGHSRGICDRGGIEAVVFRHSHSHNNMGSEASCGSQTK</sequence>